<dbReference type="AlphaFoldDB" id="A0A2S6IAF5"/>
<evidence type="ECO:0000313" key="2">
    <source>
        <dbReference type="EMBL" id="PPK88487.1"/>
    </source>
</evidence>
<protein>
    <submittedName>
        <fullName evidence="2">Uncharacterized protein</fullName>
    </submittedName>
</protein>
<feature type="transmembrane region" description="Helical" evidence="1">
    <location>
        <begin position="171"/>
        <end position="190"/>
    </location>
</feature>
<sequence length="197" mass="21759">MVCILQEVGAGWASLTADLVRNNFEAGTFLSEHWGRMQSIWGSALFGNVCLLVAALLLFKLRPRSRRLPESLIWAVYFLGNLCMVLSFSVSLGSYPGAFSVLGEQPYLFEAVRGIAVYLFQLGMVCSLSVFVVYFQEAFRTRGVVSRRQALIVLGLLVATLGLLIGGWLSFTVFALVCHLVPILLGVGYFRHEDSLL</sequence>
<evidence type="ECO:0000313" key="3">
    <source>
        <dbReference type="Proteomes" id="UP000237662"/>
    </source>
</evidence>
<comment type="caution">
    <text evidence="2">The sequence shown here is derived from an EMBL/GenBank/DDBJ whole genome shotgun (WGS) entry which is preliminary data.</text>
</comment>
<name>A0A2S6IAF5_9BACT</name>
<proteinExistence type="predicted"/>
<feature type="transmembrane region" description="Helical" evidence="1">
    <location>
        <begin position="40"/>
        <end position="59"/>
    </location>
</feature>
<gene>
    <name evidence="2" type="ORF">CLV84_1455</name>
</gene>
<keyword evidence="1" id="KW-0472">Membrane</keyword>
<dbReference type="EMBL" id="PTJC01000005">
    <property type="protein sequence ID" value="PPK88487.1"/>
    <property type="molecule type" value="Genomic_DNA"/>
</dbReference>
<feature type="transmembrane region" description="Helical" evidence="1">
    <location>
        <begin position="115"/>
        <end position="135"/>
    </location>
</feature>
<reference evidence="2 3" key="1">
    <citation type="submission" date="2018-02" db="EMBL/GenBank/DDBJ databases">
        <title>Genomic Encyclopedia of Archaeal and Bacterial Type Strains, Phase II (KMG-II): from individual species to whole genera.</title>
        <authorList>
            <person name="Goeker M."/>
        </authorList>
    </citation>
    <scope>NUCLEOTIDE SEQUENCE [LARGE SCALE GENOMIC DNA]</scope>
    <source>
        <strain evidence="2 3">DSM 29526</strain>
    </source>
</reference>
<evidence type="ECO:0000256" key="1">
    <source>
        <dbReference type="SAM" id="Phobius"/>
    </source>
</evidence>
<keyword evidence="1" id="KW-1133">Transmembrane helix</keyword>
<keyword evidence="3" id="KW-1185">Reference proteome</keyword>
<feature type="transmembrane region" description="Helical" evidence="1">
    <location>
        <begin position="147"/>
        <end position="165"/>
    </location>
</feature>
<keyword evidence="1" id="KW-0812">Transmembrane</keyword>
<dbReference type="Proteomes" id="UP000237662">
    <property type="component" value="Unassembled WGS sequence"/>
</dbReference>
<feature type="transmembrane region" description="Helical" evidence="1">
    <location>
        <begin position="71"/>
        <end position="95"/>
    </location>
</feature>
<organism evidence="2 3">
    <name type="scientific">Neolewinella xylanilytica</name>
    <dbReference type="NCBI Taxonomy" id="1514080"/>
    <lineage>
        <taxon>Bacteria</taxon>
        <taxon>Pseudomonadati</taxon>
        <taxon>Bacteroidota</taxon>
        <taxon>Saprospiria</taxon>
        <taxon>Saprospirales</taxon>
        <taxon>Lewinellaceae</taxon>
        <taxon>Neolewinella</taxon>
    </lineage>
</organism>
<accession>A0A2S6IAF5</accession>